<sequence>MMNYELNSVGKMRYSIPQQVWTGDDTMQISQFAGHDMMVIAKSDEEPHLFELHYIGYQTGGFLGMETAKGKAAEFAKLVLNELLSMLDQPVNNGN</sequence>
<accession>A0A2S3R1D0</accession>
<proteinExistence type="predicted"/>
<reference evidence="1 2" key="1">
    <citation type="journal article" date="2018" name="Front. Microbiol.">
        <title>Phylogeny of Vibrio vulnificus from the Analysis of the Core-Genome: Implications for Intra-Species Taxonomy.</title>
        <authorList>
            <person name="Roig F.J."/>
            <person name="Gonzalez-Candelas F."/>
            <person name="Sanjuan E."/>
            <person name="Fouz B."/>
            <person name="Feil E.J."/>
            <person name="Llorens C."/>
            <person name="Baker-Austin C."/>
            <person name="Oliver J.D."/>
            <person name="Danin-Poleg Y."/>
            <person name="Gibas C.J."/>
            <person name="Kashi Y."/>
            <person name="Gulig P.A."/>
            <person name="Morrison S.S."/>
            <person name="Amaro C."/>
        </authorList>
    </citation>
    <scope>NUCLEOTIDE SEQUENCE [LARGE SCALE GENOMIC DNA]</scope>
    <source>
        <strain evidence="1 2">CECT4608</strain>
    </source>
</reference>
<dbReference type="Proteomes" id="UP000237466">
    <property type="component" value="Unassembled WGS sequence"/>
</dbReference>
<protein>
    <submittedName>
        <fullName evidence="1">Uncharacterized protein</fullName>
    </submittedName>
</protein>
<organism evidence="1 2">
    <name type="scientific">Vibrio vulnificus</name>
    <dbReference type="NCBI Taxonomy" id="672"/>
    <lineage>
        <taxon>Bacteria</taxon>
        <taxon>Pseudomonadati</taxon>
        <taxon>Pseudomonadota</taxon>
        <taxon>Gammaproteobacteria</taxon>
        <taxon>Vibrionales</taxon>
        <taxon>Vibrionaceae</taxon>
        <taxon>Vibrio</taxon>
    </lineage>
</organism>
<dbReference type="AlphaFoldDB" id="A0A2S3R1D0"/>
<dbReference type="RefSeq" id="WP_103200446.1">
    <property type="nucleotide sequence ID" value="NZ_PDGH01000101.1"/>
</dbReference>
<comment type="caution">
    <text evidence="1">The sequence shown here is derived from an EMBL/GenBank/DDBJ whole genome shotgun (WGS) entry which is preliminary data.</text>
</comment>
<name>A0A2S3R1D0_VIBVL</name>
<gene>
    <name evidence="1" type="ORF">CRN52_12550</name>
</gene>
<evidence type="ECO:0000313" key="2">
    <source>
        <dbReference type="Proteomes" id="UP000237466"/>
    </source>
</evidence>
<evidence type="ECO:0000313" key="1">
    <source>
        <dbReference type="EMBL" id="POB46903.1"/>
    </source>
</evidence>
<dbReference type="EMBL" id="PDGH01000101">
    <property type="protein sequence ID" value="POB46903.1"/>
    <property type="molecule type" value="Genomic_DNA"/>
</dbReference>